<evidence type="ECO:0000313" key="3">
    <source>
        <dbReference type="EMBL" id="VVA41568.1"/>
    </source>
</evidence>
<sequence>MGEAISSTVVSGWAWLPSDLLYLIVEKLIQITDYIRLGAVCKNWQSVARHQKHQRLKSCHKQLPMLMVPSKHNRHERRGLYSVAKGKTCSFELHVSYNKRLCGSYHGWLACVNENLEVTLLNPFTKRTVHLPPFAQVPQPIHKQAYRSDHYIKKVVLSADPSLFPNDYEAVALFDSNGTRVAHIKSGDHGWTHIDQTIRFFYGLNQVIGFDDLIYYRGQFLAASREGGVFAINVSKDPTYKPHVSIVVPIVQGID</sequence>
<accession>A0A5E4GQ26</accession>
<dbReference type="Gramene" id="VVA41568">
    <property type="protein sequence ID" value="VVA41568"/>
    <property type="gene ID" value="Prudul26B024505"/>
</dbReference>
<evidence type="ECO:0000259" key="2">
    <source>
        <dbReference type="Pfam" id="PF12937"/>
    </source>
</evidence>
<dbReference type="InterPro" id="IPR050942">
    <property type="entry name" value="F-box_BR-signaling"/>
</dbReference>
<protein>
    <submittedName>
        <fullName evidence="3">PREDICTED: F-box</fullName>
    </submittedName>
</protein>
<organism evidence="3 4">
    <name type="scientific">Prunus dulcis</name>
    <name type="common">Almond</name>
    <name type="synonym">Amygdalus dulcis</name>
    <dbReference type="NCBI Taxonomy" id="3755"/>
    <lineage>
        <taxon>Eukaryota</taxon>
        <taxon>Viridiplantae</taxon>
        <taxon>Streptophyta</taxon>
        <taxon>Embryophyta</taxon>
        <taxon>Tracheophyta</taxon>
        <taxon>Spermatophyta</taxon>
        <taxon>Magnoliopsida</taxon>
        <taxon>eudicotyledons</taxon>
        <taxon>Gunneridae</taxon>
        <taxon>Pentapetalae</taxon>
        <taxon>rosids</taxon>
        <taxon>fabids</taxon>
        <taxon>Rosales</taxon>
        <taxon>Rosaceae</taxon>
        <taxon>Amygdaloideae</taxon>
        <taxon>Amygdaleae</taxon>
        <taxon>Prunus</taxon>
    </lineage>
</organism>
<name>A0A5E4GQ26_PRUDU</name>
<reference evidence="4" key="1">
    <citation type="journal article" date="2020" name="Plant J.">
        <title>Transposons played a major role in the diversification between the closely related almond and peach genomes: results from the almond genome sequence.</title>
        <authorList>
            <person name="Alioto T."/>
            <person name="Alexiou K.G."/>
            <person name="Bardil A."/>
            <person name="Barteri F."/>
            <person name="Castanera R."/>
            <person name="Cruz F."/>
            <person name="Dhingra A."/>
            <person name="Duval H."/>
            <person name="Fernandez I Marti A."/>
            <person name="Frias L."/>
            <person name="Galan B."/>
            <person name="Garcia J.L."/>
            <person name="Howad W."/>
            <person name="Gomez-Garrido J."/>
            <person name="Gut M."/>
            <person name="Julca I."/>
            <person name="Morata J."/>
            <person name="Puigdomenech P."/>
            <person name="Ribeca P."/>
            <person name="Rubio Cabetas M.J."/>
            <person name="Vlasova A."/>
            <person name="Wirthensohn M."/>
            <person name="Garcia-Mas J."/>
            <person name="Gabaldon T."/>
            <person name="Casacuberta J.M."/>
            <person name="Arus P."/>
        </authorList>
    </citation>
    <scope>NUCLEOTIDE SEQUENCE [LARGE SCALE GENOMIC DNA]</scope>
    <source>
        <strain evidence="4">cv. Texas</strain>
    </source>
</reference>
<feature type="domain" description="F-box" evidence="2">
    <location>
        <begin position="16"/>
        <end position="50"/>
    </location>
</feature>
<dbReference type="InParanoid" id="A0A5E4GQ26"/>
<dbReference type="InterPro" id="IPR005174">
    <property type="entry name" value="KIB1-4_b-propeller"/>
</dbReference>
<evidence type="ECO:0000259" key="1">
    <source>
        <dbReference type="Pfam" id="PF03478"/>
    </source>
</evidence>
<dbReference type="Pfam" id="PF12937">
    <property type="entry name" value="F-box-like"/>
    <property type="match status" value="1"/>
</dbReference>
<proteinExistence type="predicted"/>
<dbReference type="OMA" id="SDHYIKK"/>
<gene>
    <name evidence="3" type="ORF">ALMOND_2B024505</name>
</gene>
<dbReference type="Gene3D" id="1.20.1280.50">
    <property type="match status" value="1"/>
</dbReference>
<dbReference type="SUPFAM" id="SSF81383">
    <property type="entry name" value="F-box domain"/>
    <property type="match status" value="1"/>
</dbReference>
<dbReference type="AlphaFoldDB" id="A0A5E4GQ26"/>
<dbReference type="InterPro" id="IPR036047">
    <property type="entry name" value="F-box-like_dom_sf"/>
</dbReference>
<dbReference type="EMBL" id="CABIKO010001366">
    <property type="protein sequence ID" value="VVA41568.1"/>
    <property type="molecule type" value="Genomic_DNA"/>
</dbReference>
<dbReference type="Proteomes" id="UP000327085">
    <property type="component" value="Chromosome 6"/>
</dbReference>
<evidence type="ECO:0000313" key="4">
    <source>
        <dbReference type="Proteomes" id="UP000327085"/>
    </source>
</evidence>
<feature type="domain" description="KIB1-4 beta-propeller" evidence="1">
    <location>
        <begin position="80"/>
        <end position="239"/>
    </location>
</feature>
<dbReference type="PANTHER" id="PTHR44259">
    <property type="entry name" value="OS07G0183000 PROTEIN-RELATED"/>
    <property type="match status" value="1"/>
</dbReference>
<dbReference type="PANTHER" id="PTHR44259:SF93">
    <property type="entry name" value="PROTEIN, PUTATIVE (DUF295)-RELATED"/>
    <property type="match status" value="1"/>
</dbReference>
<dbReference type="Pfam" id="PF03478">
    <property type="entry name" value="Beta-prop_KIB1-4"/>
    <property type="match status" value="1"/>
</dbReference>
<dbReference type="CDD" id="cd09917">
    <property type="entry name" value="F-box_SF"/>
    <property type="match status" value="1"/>
</dbReference>
<dbReference type="InterPro" id="IPR001810">
    <property type="entry name" value="F-box_dom"/>
</dbReference>